<evidence type="ECO:0000256" key="1">
    <source>
        <dbReference type="ARBA" id="ARBA00010617"/>
    </source>
</evidence>
<dbReference type="PANTHER" id="PTHR46696">
    <property type="entry name" value="P450, PUTATIVE (EUROFUNG)-RELATED"/>
    <property type="match status" value="1"/>
</dbReference>
<dbReference type="Gene3D" id="1.10.630.10">
    <property type="entry name" value="Cytochrome P450"/>
    <property type="match status" value="1"/>
</dbReference>
<dbReference type="PANTHER" id="PTHR46696:SF4">
    <property type="entry name" value="BIOTIN BIOSYNTHESIS CYTOCHROME P450"/>
    <property type="match status" value="1"/>
</dbReference>
<dbReference type="InterPro" id="IPR036396">
    <property type="entry name" value="Cyt_P450_sf"/>
</dbReference>
<dbReference type="PRINTS" id="PR00359">
    <property type="entry name" value="BP450"/>
</dbReference>
<proteinExistence type="inferred from homology"/>
<keyword evidence="3" id="KW-1185">Reference proteome</keyword>
<dbReference type="SUPFAM" id="SSF48264">
    <property type="entry name" value="Cytochrome P450"/>
    <property type="match status" value="1"/>
</dbReference>
<comment type="similarity">
    <text evidence="1">Belongs to the cytochrome P450 family.</text>
</comment>
<dbReference type="Proteomes" id="UP001403094">
    <property type="component" value="Unassembled WGS sequence"/>
</dbReference>
<dbReference type="InterPro" id="IPR002397">
    <property type="entry name" value="Cyt_P450_B"/>
</dbReference>
<evidence type="ECO:0000313" key="3">
    <source>
        <dbReference type="Proteomes" id="UP001403094"/>
    </source>
</evidence>
<dbReference type="EMBL" id="BAAANQ010000002">
    <property type="protein sequence ID" value="GAA2045669.1"/>
    <property type="molecule type" value="Genomic_DNA"/>
</dbReference>
<organism evidence="2 3">
    <name type="scientific">Streptomyces cheonanensis</name>
    <dbReference type="NCBI Taxonomy" id="312720"/>
    <lineage>
        <taxon>Bacteria</taxon>
        <taxon>Bacillati</taxon>
        <taxon>Actinomycetota</taxon>
        <taxon>Actinomycetes</taxon>
        <taxon>Kitasatosporales</taxon>
        <taxon>Streptomycetaceae</taxon>
        <taxon>Streptomyces</taxon>
    </lineage>
</organism>
<dbReference type="InterPro" id="IPR001128">
    <property type="entry name" value="Cyt_P450"/>
</dbReference>
<accession>A0ABP5GFN8</accession>
<sequence>MALFEGSDHVVNSPVAPVDLGDPELYRSGKPEELWAELRGQSPVWRSTGPSGDFWAVLSYSEISRVLRDSATFVSELGMRLDHNPAATAAAAGKMLIVTDPPRHGKIRGIINGAFTPRMVRRLEETMRATVDSVLEEALAAGGGDFTAVAARLPVATICDMLGVPPADWDFMLDRTMTAFGATGEADPLAVAEAHVDILSYYEELVERRRREPGEDIVTALVNGKIDGRPLTDEEIFLNCDGLISGGNETTRHATVGGLLALIEHPGEWRWLRAQDGLPPTVVPEILRYTSPAMHVLRTTATDTTLGGFPVPKGSPVALWLPSGNRDEAEFAAPERLDLRRAPNRHLAFAHGTHFCLGSALATTELTVMFEQLVRRVAAAEPAGPVRRMRSTLIRGHEALPVTLRAA</sequence>
<evidence type="ECO:0000313" key="2">
    <source>
        <dbReference type="EMBL" id="GAA2045669.1"/>
    </source>
</evidence>
<name>A0ABP5GFN8_9ACTN</name>
<dbReference type="Pfam" id="PF00067">
    <property type="entry name" value="p450"/>
    <property type="match status" value="1"/>
</dbReference>
<reference evidence="3" key="1">
    <citation type="journal article" date="2019" name="Int. J. Syst. Evol. Microbiol.">
        <title>The Global Catalogue of Microorganisms (GCM) 10K type strain sequencing project: providing services to taxonomists for standard genome sequencing and annotation.</title>
        <authorList>
            <consortium name="The Broad Institute Genomics Platform"/>
            <consortium name="The Broad Institute Genome Sequencing Center for Infectious Disease"/>
            <person name="Wu L."/>
            <person name="Ma J."/>
        </authorList>
    </citation>
    <scope>NUCLEOTIDE SEQUENCE [LARGE SCALE GENOMIC DNA]</scope>
    <source>
        <strain evidence="3">JCM 14549</strain>
    </source>
</reference>
<gene>
    <name evidence="2" type="ORF">GCM10009757_12500</name>
</gene>
<protein>
    <submittedName>
        <fullName evidence="2">Cytochrome P450</fullName>
    </submittedName>
</protein>
<comment type="caution">
    <text evidence="2">The sequence shown here is derived from an EMBL/GenBank/DDBJ whole genome shotgun (WGS) entry which is preliminary data.</text>
</comment>
<dbReference type="CDD" id="cd11033">
    <property type="entry name" value="CYP142-like"/>
    <property type="match status" value="1"/>
</dbReference>